<dbReference type="PANTHER" id="PTHR43063:SF1">
    <property type="entry name" value="4FE-4S CLUSTER CONTAINING PARA FAMILY ATPASE PROTEIN"/>
    <property type="match status" value="1"/>
</dbReference>
<dbReference type="PROSITE" id="PS51379">
    <property type="entry name" value="4FE4S_FER_2"/>
    <property type="match status" value="2"/>
</dbReference>
<protein>
    <recommendedName>
        <fullName evidence="1">4Fe-4S ferredoxin-type domain-containing protein</fullName>
    </recommendedName>
</protein>
<feature type="non-terminal residue" evidence="2">
    <location>
        <position position="1"/>
    </location>
</feature>
<reference evidence="2" key="1">
    <citation type="journal article" date="2014" name="Front. Microbiol.">
        <title>High frequency of phylogenetically diverse reductive dehalogenase-homologous genes in deep subseafloor sedimentary metagenomes.</title>
        <authorList>
            <person name="Kawai M."/>
            <person name="Futagami T."/>
            <person name="Toyoda A."/>
            <person name="Takaki Y."/>
            <person name="Nishi S."/>
            <person name="Hori S."/>
            <person name="Arai W."/>
            <person name="Tsubouchi T."/>
            <person name="Morono Y."/>
            <person name="Uchiyama I."/>
            <person name="Ito T."/>
            <person name="Fujiyama A."/>
            <person name="Inagaki F."/>
            <person name="Takami H."/>
        </authorList>
    </citation>
    <scope>NUCLEOTIDE SEQUENCE</scope>
    <source>
        <strain evidence="2">Expedition CK06-06</strain>
    </source>
</reference>
<proteinExistence type="predicted"/>
<dbReference type="PANTHER" id="PTHR43063">
    <property type="entry name" value="4FE-4S CLUSTER CONTAINING PARA FAMILY ATPASE PROTEIN"/>
    <property type="match status" value="1"/>
</dbReference>
<gene>
    <name evidence="2" type="ORF">S12H4_20959</name>
</gene>
<dbReference type="EMBL" id="BARW01010704">
    <property type="protein sequence ID" value="GAI79527.1"/>
    <property type="molecule type" value="Genomic_DNA"/>
</dbReference>
<dbReference type="AlphaFoldDB" id="X1RFQ1"/>
<comment type="caution">
    <text evidence="2">The sequence shown here is derived from an EMBL/GenBank/DDBJ whole genome shotgun (WGS) entry which is preliminary data.</text>
</comment>
<dbReference type="Gene3D" id="3.30.70.20">
    <property type="match status" value="1"/>
</dbReference>
<dbReference type="Gene3D" id="3.40.50.300">
    <property type="entry name" value="P-loop containing nucleotide triphosphate hydrolases"/>
    <property type="match status" value="1"/>
</dbReference>
<evidence type="ECO:0000259" key="1">
    <source>
        <dbReference type="PROSITE" id="PS51379"/>
    </source>
</evidence>
<feature type="domain" description="4Fe-4S ferredoxin-type" evidence="1">
    <location>
        <begin position="26"/>
        <end position="54"/>
    </location>
</feature>
<name>X1RFQ1_9ZZZZ</name>
<organism evidence="2">
    <name type="scientific">marine sediment metagenome</name>
    <dbReference type="NCBI Taxonomy" id="412755"/>
    <lineage>
        <taxon>unclassified sequences</taxon>
        <taxon>metagenomes</taxon>
        <taxon>ecological metagenomes</taxon>
    </lineage>
</organism>
<dbReference type="Pfam" id="PF14697">
    <property type="entry name" value="Fer4_21"/>
    <property type="match status" value="1"/>
</dbReference>
<dbReference type="InterPro" id="IPR017900">
    <property type="entry name" value="4Fe4S_Fe_S_CS"/>
</dbReference>
<dbReference type="SUPFAM" id="SSF54862">
    <property type="entry name" value="4Fe-4S ferredoxins"/>
    <property type="match status" value="1"/>
</dbReference>
<evidence type="ECO:0000313" key="2">
    <source>
        <dbReference type="EMBL" id="GAI79527.1"/>
    </source>
</evidence>
<dbReference type="InterPro" id="IPR017896">
    <property type="entry name" value="4Fe4S_Fe-S-bd"/>
</dbReference>
<dbReference type="InterPro" id="IPR027417">
    <property type="entry name" value="P-loop_NTPase"/>
</dbReference>
<dbReference type="PROSITE" id="PS00198">
    <property type="entry name" value="4FE4S_FER_1"/>
    <property type="match status" value="1"/>
</dbReference>
<accession>X1RFQ1</accession>
<feature type="domain" description="4Fe-4S ferredoxin-type" evidence="1">
    <location>
        <begin position="1"/>
        <end position="25"/>
    </location>
</feature>
<sequence>DEDKCISCGKCAEICQFKAITLIAEKTLVFPEMCHACGGCMLVCPVDAITYENREIGIVETGKSNGVVFAQGRLNIGQVMSPPLIKQVKKLIPEDGINIVDCPPGTSCPVVECIRDADYVLLVAEPTPFGLNDLKLAVEVVEKLKKPYSVFINRANIGSQDTVRFCEKHRIPIVSSIPDRVSMQNYCNVF</sequence>